<comment type="similarity">
    <text evidence="2">Belongs to the beta-eliminating lyase family.</text>
</comment>
<dbReference type="InterPro" id="IPR015422">
    <property type="entry name" value="PyrdxlP-dep_Trfase_small"/>
</dbReference>
<dbReference type="RefSeq" id="WP_109638465.1">
    <property type="nucleotide sequence ID" value="NZ_QGHB01000007.1"/>
</dbReference>
<feature type="domain" description="Aromatic amino acid beta-eliminating lyase/threonine aldolase" evidence="6">
    <location>
        <begin position="42"/>
        <end position="417"/>
    </location>
</feature>
<feature type="modified residue" description="N6-(pyridoxal phosphate)lysine" evidence="5">
    <location>
        <position position="251"/>
    </location>
</feature>
<dbReference type="AlphaFoldDB" id="A0A316HXT2"/>
<dbReference type="GO" id="GO:0016830">
    <property type="term" value="F:carbon-carbon lyase activity"/>
    <property type="evidence" value="ECO:0007669"/>
    <property type="project" value="InterPro"/>
</dbReference>
<dbReference type="Pfam" id="PF01212">
    <property type="entry name" value="Beta_elim_lyase"/>
    <property type="match status" value="1"/>
</dbReference>
<keyword evidence="4" id="KW-0456">Lyase</keyword>
<dbReference type="PIRSF" id="PIRSF001386">
    <property type="entry name" value="Trpase"/>
    <property type="match status" value="1"/>
</dbReference>
<comment type="cofactor">
    <cofactor evidence="1 5">
        <name>pyridoxal 5'-phosphate</name>
        <dbReference type="ChEBI" id="CHEBI:597326"/>
    </cofactor>
</comment>
<dbReference type="InterPro" id="IPR015421">
    <property type="entry name" value="PyrdxlP-dep_Trfase_major"/>
</dbReference>
<gene>
    <name evidence="7" type="ORF">C8D88_107178</name>
</gene>
<dbReference type="PANTHER" id="PTHR32325:SF4">
    <property type="entry name" value="TRYPTOPHANASE"/>
    <property type="match status" value="1"/>
</dbReference>
<keyword evidence="3 5" id="KW-0663">Pyridoxal phosphate</keyword>
<dbReference type="InterPro" id="IPR011166">
    <property type="entry name" value="Beta-eliminating_lyase"/>
</dbReference>
<dbReference type="InterPro" id="IPR001597">
    <property type="entry name" value="ArAA_b-elim_lyase/Thr_aldolase"/>
</dbReference>
<dbReference type="Gene3D" id="3.90.1150.10">
    <property type="entry name" value="Aspartate Aminotransferase, domain 1"/>
    <property type="match status" value="1"/>
</dbReference>
<evidence type="ECO:0000256" key="2">
    <source>
        <dbReference type="ARBA" id="ARBA00009721"/>
    </source>
</evidence>
<dbReference type="InterPro" id="IPR015424">
    <property type="entry name" value="PyrdxlP-dep_Trfase"/>
</dbReference>
<evidence type="ECO:0000313" key="7">
    <source>
        <dbReference type="EMBL" id="PWK84971.1"/>
    </source>
</evidence>
<evidence type="ECO:0000259" key="6">
    <source>
        <dbReference type="Pfam" id="PF01212"/>
    </source>
</evidence>
<evidence type="ECO:0000256" key="1">
    <source>
        <dbReference type="ARBA" id="ARBA00001933"/>
    </source>
</evidence>
<accession>A0A316HXT2</accession>
<dbReference type="SUPFAM" id="SSF53383">
    <property type="entry name" value="PLP-dependent transferases"/>
    <property type="match status" value="1"/>
</dbReference>
<sequence>MEPYRIKVVEPIPITTRDYRERRYAEGGYNQFNLTADDVTIDLLSDSGTGALSAEQQAAGMRGDETYAGARSFSRFRDVAEELTGYRYIFPVHQGRAAERILFNALLKPGQISISNTHFDTTRANVELAGGVVRDLPCPLAADLDSDEPFKGDIDLVALEAALSGPDDVGLVLMTITNNGGGGQPVSMANIEAASALCRRHGVPFILDAARFAENAWLVTQREEKYRGHSPRDVAKLAFRLADGCVASLKKDGIVHIGGLLGLNDEELAKRCELLLIATEGFRTYGGLSGRDLDMCAQGLMEVTDPLYLRERADATAYLAECAREAGVDSVTPTGVHAVYLNAGRLLPHIPPHRFTGHALASELYLAGGIRCAELGSLYLGEIDESGELITPAPFELVRLAIPRRVYTRSHLEYVAETLAGIAKNPEQVPGYRLTEAPAMLRPFRCRLEQVRDVVVTAGPTPAFRRSEPRRTTP</sequence>
<proteinExistence type="inferred from homology"/>
<dbReference type="Proteomes" id="UP000246005">
    <property type="component" value="Unassembled WGS sequence"/>
</dbReference>
<dbReference type="PANTHER" id="PTHR32325">
    <property type="entry name" value="BETA-ELIMINATING LYASE-LIKE PROTEIN-RELATED"/>
    <property type="match status" value="1"/>
</dbReference>
<dbReference type="NCBIfam" id="NF009709">
    <property type="entry name" value="PRK13238.1"/>
    <property type="match status" value="1"/>
</dbReference>
<comment type="caution">
    <text evidence="7">The sequence shown here is derived from an EMBL/GenBank/DDBJ whole genome shotgun (WGS) entry which is preliminary data.</text>
</comment>
<protein>
    <submittedName>
        <fullName evidence="7">Tryptophanase</fullName>
    </submittedName>
</protein>
<evidence type="ECO:0000313" key="8">
    <source>
        <dbReference type="Proteomes" id="UP000246005"/>
    </source>
</evidence>
<dbReference type="GO" id="GO:0009072">
    <property type="term" value="P:aromatic amino acid metabolic process"/>
    <property type="evidence" value="ECO:0007669"/>
    <property type="project" value="InterPro"/>
</dbReference>
<evidence type="ECO:0000256" key="3">
    <source>
        <dbReference type="ARBA" id="ARBA00022898"/>
    </source>
</evidence>
<reference evidence="7 8" key="1">
    <citation type="submission" date="2018-05" db="EMBL/GenBank/DDBJ databases">
        <title>Genomic Encyclopedia of Type Strains, Phase IV (KMG-IV): sequencing the most valuable type-strain genomes for metagenomic binning, comparative biology and taxonomic classification.</title>
        <authorList>
            <person name="Goeker M."/>
        </authorList>
    </citation>
    <scope>NUCLEOTIDE SEQUENCE [LARGE SCALE GENOMIC DNA]</scope>
    <source>
        <strain evidence="7 8">DSM 45480</strain>
    </source>
</reference>
<dbReference type="Gene3D" id="3.40.640.10">
    <property type="entry name" value="Type I PLP-dependent aspartate aminotransferase-like (Major domain)"/>
    <property type="match status" value="1"/>
</dbReference>
<evidence type="ECO:0000256" key="4">
    <source>
        <dbReference type="ARBA" id="ARBA00023239"/>
    </source>
</evidence>
<dbReference type="EMBL" id="QGHB01000007">
    <property type="protein sequence ID" value="PWK84971.1"/>
    <property type="molecule type" value="Genomic_DNA"/>
</dbReference>
<evidence type="ECO:0000256" key="5">
    <source>
        <dbReference type="PIRSR" id="PIRSR611166-50"/>
    </source>
</evidence>
<name>A0A316HXT2_9PSEU</name>
<organism evidence="7 8">
    <name type="scientific">Lentzea atacamensis</name>
    <dbReference type="NCBI Taxonomy" id="531938"/>
    <lineage>
        <taxon>Bacteria</taxon>
        <taxon>Bacillati</taxon>
        <taxon>Actinomycetota</taxon>
        <taxon>Actinomycetes</taxon>
        <taxon>Pseudonocardiales</taxon>
        <taxon>Pseudonocardiaceae</taxon>
        <taxon>Lentzea</taxon>
    </lineage>
</organism>